<dbReference type="InterPro" id="IPR011701">
    <property type="entry name" value="MFS"/>
</dbReference>
<evidence type="ECO:0000256" key="3">
    <source>
        <dbReference type="ARBA" id="ARBA00022692"/>
    </source>
</evidence>
<feature type="transmembrane region" description="Helical" evidence="6">
    <location>
        <begin position="349"/>
        <end position="368"/>
    </location>
</feature>
<evidence type="ECO:0000259" key="7">
    <source>
        <dbReference type="PROSITE" id="PS50850"/>
    </source>
</evidence>
<feature type="transmembrane region" description="Helical" evidence="6">
    <location>
        <begin position="263"/>
        <end position="284"/>
    </location>
</feature>
<organism evidence="8 9">
    <name type="scientific">Verrucomicrobia subdivision 6 bacterium BACL9 MAG-120507-bin52</name>
    <dbReference type="NCBI Taxonomy" id="1655590"/>
    <lineage>
        <taxon>Bacteria</taxon>
        <taxon>Pseudomonadati</taxon>
        <taxon>Verrucomicrobiota</taxon>
        <taxon>Verrucomicrobiia</taxon>
        <taxon>Verrucomicrobiales</taxon>
        <taxon>Verrucomicrobia subdivision 6</taxon>
    </lineage>
</organism>
<accession>A0A0R2RNC2</accession>
<dbReference type="PANTHER" id="PTHR43702:SF3">
    <property type="entry name" value="PROTEIN TSGA"/>
    <property type="match status" value="1"/>
</dbReference>
<comment type="subcellular location">
    <subcellularLocation>
        <location evidence="1">Cell inner membrane</location>
        <topology evidence="1">Multi-pass membrane protein</topology>
    </subcellularLocation>
</comment>
<keyword evidence="5 6" id="KW-0472">Membrane</keyword>
<dbReference type="EMBL" id="LIBO01000057">
    <property type="protein sequence ID" value="KRO62571.1"/>
    <property type="molecule type" value="Genomic_DNA"/>
</dbReference>
<dbReference type="Proteomes" id="UP000051269">
    <property type="component" value="Unassembled WGS sequence"/>
</dbReference>
<evidence type="ECO:0000256" key="5">
    <source>
        <dbReference type="ARBA" id="ARBA00023136"/>
    </source>
</evidence>
<name>A0A0R2RNC2_9BACT</name>
<feature type="transmembrane region" description="Helical" evidence="6">
    <location>
        <begin position="374"/>
        <end position="394"/>
    </location>
</feature>
<feature type="transmembrane region" description="Helical" evidence="6">
    <location>
        <begin position="112"/>
        <end position="135"/>
    </location>
</feature>
<dbReference type="AlphaFoldDB" id="A0A0R2RNC2"/>
<evidence type="ECO:0000256" key="1">
    <source>
        <dbReference type="ARBA" id="ARBA00004429"/>
    </source>
</evidence>
<reference evidence="8 9" key="1">
    <citation type="submission" date="2015-10" db="EMBL/GenBank/DDBJ databases">
        <title>Metagenome-Assembled Genomes uncover a global brackish microbiome.</title>
        <authorList>
            <person name="Hugerth L.W."/>
            <person name="Larsson J."/>
            <person name="Alneberg J."/>
            <person name="Lindh M.V."/>
            <person name="Legrand C."/>
            <person name="Pinhassi J."/>
            <person name="Andersson A.F."/>
        </authorList>
    </citation>
    <scope>NUCLEOTIDE SEQUENCE [LARGE SCALE GENOMIC DNA]</scope>
    <source>
        <strain evidence="8">BACL18 MAG-120507-bin52</strain>
    </source>
</reference>
<keyword evidence="2" id="KW-1003">Cell membrane</keyword>
<dbReference type="GO" id="GO:0022857">
    <property type="term" value="F:transmembrane transporter activity"/>
    <property type="evidence" value="ECO:0007669"/>
    <property type="project" value="InterPro"/>
</dbReference>
<comment type="caution">
    <text evidence="8">The sequence shown here is derived from an EMBL/GenBank/DDBJ whole genome shotgun (WGS) entry which is preliminary data.</text>
</comment>
<keyword evidence="3 6" id="KW-0812">Transmembrane</keyword>
<evidence type="ECO:0000256" key="4">
    <source>
        <dbReference type="ARBA" id="ARBA00022989"/>
    </source>
</evidence>
<evidence type="ECO:0000256" key="6">
    <source>
        <dbReference type="SAM" id="Phobius"/>
    </source>
</evidence>
<feature type="transmembrane region" description="Helical" evidence="6">
    <location>
        <begin position="72"/>
        <end position="91"/>
    </location>
</feature>
<dbReference type="Pfam" id="PF07690">
    <property type="entry name" value="MFS_1"/>
    <property type="match status" value="1"/>
</dbReference>
<dbReference type="SUPFAM" id="SSF103473">
    <property type="entry name" value="MFS general substrate transporter"/>
    <property type="match status" value="1"/>
</dbReference>
<dbReference type="PROSITE" id="PS50850">
    <property type="entry name" value="MFS"/>
    <property type="match status" value="1"/>
</dbReference>
<dbReference type="Gene3D" id="1.20.1250.20">
    <property type="entry name" value="MFS general substrate transporter like domains"/>
    <property type="match status" value="2"/>
</dbReference>
<proteinExistence type="predicted"/>
<feature type="domain" description="Major facilitator superfamily (MFS) profile" evidence="7">
    <location>
        <begin position="1"/>
        <end position="408"/>
    </location>
</feature>
<feature type="transmembrane region" description="Helical" evidence="6">
    <location>
        <begin position="291"/>
        <end position="312"/>
    </location>
</feature>
<evidence type="ECO:0000256" key="2">
    <source>
        <dbReference type="ARBA" id="ARBA00022475"/>
    </source>
</evidence>
<dbReference type="GO" id="GO:0005886">
    <property type="term" value="C:plasma membrane"/>
    <property type="evidence" value="ECO:0007669"/>
    <property type="project" value="UniProtKB-SubCell"/>
</dbReference>
<dbReference type="InterPro" id="IPR020846">
    <property type="entry name" value="MFS_dom"/>
</dbReference>
<dbReference type="PANTHER" id="PTHR43702">
    <property type="entry name" value="L-FUCOSE-PROTON SYMPORTER"/>
    <property type="match status" value="1"/>
</dbReference>
<feature type="transmembrane region" description="Helical" evidence="6">
    <location>
        <begin position="20"/>
        <end position="42"/>
    </location>
</feature>
<keyword evidence="4 6" id="KW-1133">Transmembrane helix</keyword>
<sequence length="408" mass="44264">MIDVMDKHFQDFLHLTKAQSAWVQFAHYLGYFLMALPAGWLARKLGYKGGILAGLFGVAAGCLWFIPATQISTFWAFLLGVCVISMGLTFLETIANPYTTVLGAPQFAAVRINIAQSLNGVGWIFGPIIGGMFFYSSKGAEVAHQQLWIPYAGIAGGVLLLATVFLFVRLPEIQTPDEYHLTDSTPGTSKSIWSHPHFVMAVVAQFFYVAAQAGIFAFFINYVVAEIPPVGEAWKNSFWLGGSEGVRARGGDWFISEQGATKLLAYFGFTLFLLGRATGSWILTRFSAHRVVGAYALANVVMMVGIALKLGWLSLGALFLSFFFMSIMFPTIFALGIHGLGERSKLASSFIVMAIMGGALLPKLMGWVGDVRDMSTAFLVPMGCFAVVAAYGFAWPRLSGSRGLSAQA</sequence>
<dbReference type="InterPro" id="IPR050375">
    <property type="entry name" value="MFS_TsgA-like"/>
</dbReference>
<evidence type="ECO:0000313" key="8">
    <source>
        <dbReference type="EMBL" id="KRO62571.1"/>
    </source>
</evidence>
<feature type="transmembrane region" description="Helical" evidence="6">
    <location>
        <begin position="198"/>
        <end position="224"/>
    </location>
</feature>
<protein>
    <recommendedName>
        <fullName evidence="7">Major facilitator superfamily (MFS) profile domain-containing protein</fullName>
    </recommendedName>
</protein>
<feature type="transmembrane region" description="Helical" evidence="6">
    <location>
        <begin position="49"/>
        <end position="66"/>
    </location>
</feature>
<dbReference type="InterPro" id="IPR036259">
    <property type="entry name" value="MFS_trans_sf"/>
</dbReference>
<feature type="transmembrane region" description="Helical" evidence="6">
    <location>
        <begin position="147"/>
        <end position="168"/>
    </location>
</feature>
<feature type="transmembrane region" description="Helical" evidence="6">
    <location>
        <begin position="318"/>
        <end position="337"/>
    </location>
</feature>
<gene>
    <name evidence="8" type="ORF">ABR82_03710</name>
</gene>
<evidence type="ECO:0000313" key="9">
    <source>
        <dbReference type="Proteomes" id="UP000051269"/>
    </source>
</evidence>